<name>A0AAE3J6Y9_9FIRM</name>
<dbReference type="GO" id="GO:0046914">
    <property type="term" value="F:transition metal ion binding"/>
    <property type="evidence" value="ECO:0007669"/>
    <property type="project" value="InterPro"/>
</dbReference>
<dbReference type="SUPFAM" id="SSF50037">
    <property type="entry name" value="C-terminal domain of transcriptional repressors"/>
    <property type="match status" value="1"/>
</dbReference>
<dbReference type="InterPro" id="IPR007167">
    <property type="entry name" value="Fe-transptr_FeoA-like"/>
</dbReference>
<dbReference type="InterPro" id="IPR008988">
    <property type="entry name" value="Transcriptional_repressor_C"/>
</dbReference>
<gene>
    <name evidence="3" type="ORF">LKD71_11730</name>
</gene>
<feature type="domain" description="Ferrous iron transporter FeoA-like" evidence="2">
    <location>
        <begin position="4"/>
        <end position="54"/>
    </location>
</feature>
<accession>A0AAE3J6Y9</accession>
<evidence type="ECO:0000313" key="4">
    <source>
        <dbReference type="Proteomes" id="UP001197875"/>
    </source>
</evidence>
<dbReference type="Pfam" id="PF04023">
    <property type="entry name" value="FeoA"/>
    <property type="match status" value="1"/>
</dbReference>
<reference evidence="3 4" key="1">
    <citation type="submission" date="2021-10" db="EMBL/GenBank/DDBJ databases">
        <title>Anaerobic single-cell dispensing facilitates the cultivation of human gut bacteria.</title>
        <authorList>
            <person name="Afrizal A."/>
        </authorList>
    </citation>
    <scope>NUCLEOTIDE SEQUENCE [LARGE SCALE GENOMIC DNA]</scope>
    <source>
        <strain evidence="3 4">CLA-AA-H277</strain>
    </source>
</reference>
<comment type="caution">
    <text evidence="3">The sequence shown here is derived from an EMBL/GenBank/DDBJ whole genome shotgun (WGS) entry which is preliminary data.</text>
</comment>
<dbReference type="InterPro" id="IPR038157">
    <property type="entry name" value="FeoA_core_dom"/>
</dbReference>
<dbReference type="AlphaFoldDB" id="A0AAE3J6Y9"/>
<keyword evidence="4" id="KW-1185">Reference proteome</keyword>
<keyword evidence="1" id="KW-0408">Iron</keyword>
<evidence type="ECO:0000256" key="1">
    <source>
        <dbReference type="ARBA" id="ARBA00023004"/>
    </source>
</evidence>
<dbReference type="Gene3D" id="2.30.30.90">
    <property type="match status" value="1"/>
</dbReference>
<evidence type="ECO:0000259" key="2">
    <source>
        <dbReference type="Pfam" id="PF04023"/>
    </source>
</evidence>
<evidence type="ECO:0000313" key="3">
    <source>
        <dbReference type="EMBL" id="MCC2190467.1"/>
    </source>
</evidence>
<sequence length="119" mass="13871">MDWEEERLINRLSSMGLLCGSQIDICQNYKKQPVLLFARDTLIAIGREESKKIILGGSEHDGCTLTQPYTYTKTAMITLTRIFKTNNYVFKKLCRPPPVKDCFFFFHIYSQEVPLWTII</sequence>
<dbReference type="EMBL" id="JAJEPR010000020">
    <property type="protein sequence ID" value="MCC2190467.1"/>
    <property type="molecule type" value="Genomic_DNA"/>
</dbReference>
<dbReference type="RefSeq" id="WP_227615553.1">
    <property type="nucleotide sequence ID" value="NZ_JAJEPR010000020.1"/>
</dbReference>
<protein>
    <submittedName>
        <fullName evidence="3">Ferrous iron transport protein A</fullName>
    </submittedName>
</protein>
<proteinExistence type="predicted"/>
<dbReference type="Proteomes" id="UP001197875">
    <property type="component" value="Unassembled WGS sequence"/>
</dbReference>
<organism evidence="3 4">
    <name type="scientific">Fusicatenibacter faecihominis</name>
    <dbReference type="NCBI Taxonomy" id="2881276"/>
    <lineage>
        <taxon>Bacteria</taxon>
        <taxon>Bacillati</taxon>
        <taxon>Bacillota</taxon>
        <taxon>Clostridia</taxon>
        <taxon>Lachnospirales</taxon>
        <taxon>Lachnospiraceae</taxon>
        <taxon>Fusicatenibacter</taxon>
    </lineage>
</organism>